<feature type="transmembrane region" description="Helical" evidence="14">
    <location>
        <begin position="226"/>
        <end position="247"/>
    </location>
</feature>
<keyword evidence="6" id="KW-0645">Protease</keyword>
<dbReference type="GO" id="GO:0005524">
    <property type="term" value="F:ATP binding"/>
    <property type="evidence" value="ECO:0007669"/>
    <property type="project" value="UniProtKB-KW"/>
</dbReference>
<feature type="transmembrane region" description="Helical" evidence="14">
    <location>
        <begin position="189"/>
        <end position="214"/>
    </location>
</feature>
<feature type="domain" description="ABC transmembrane type-1" evidence="16">
    <location>
        <begin position="192"/>
        <end position="472"/>
    </location>
</feature>
<dbReference type="EMBL" id="FTNI01000014">
    <property type="protein sequence ID" value="SIR72989.1"/>
    <property type="molecule type" value="Genomic_DNA"/>
</dbReference>
<evidence type="ECO:0000256" key="6">
    <source>
        <dbReference type="ARBA" id="ARBA00022807"/>
    </source>
</evidence>
<evidence type="ECO:0000313" key="19">
    <source>
        <dbReference type="Proteomes" id="UP000186096"/>
    </source>
</evidence>
<dbReference type="SMART" id="SM00382">
    <property type="entry name" value="AAA"/>
    <property type="match status" value="1"/>
</dbReference>
<reference evidence="19" key="1">
    <citation type="submission" date="2017-01" db="EMBL/GenBank/DDBJ databases">
        <authorList>
            <person name="Varghese N."/>
            <person name="Submissions S."/>
        </authorList>
    </citation>
    <scope>NUCLEOTIDE SEQUENCE [LARGE SCALE GENOMIC DNA]</scope>
    <source>
        <strain evidence="19">ATCC 12950</strain>
    </source>
</reference>
<evidence type="ECO:0000256" key="4">
    <source>
        <dbReference type="ARBA" id="ARBA00022692"/>
    </source>
</evidence>
<dbReference type="InterPro" id="IPR003593">
    <property type="entry name" value="AAA+_ATPase"/>
</dbReference>
<dbReference type="InterPro" id="IPR011527">
    <property type="entry name" value="ABC1_TM_dom"/>
</dbReference>
<keyword evidence="9 14" id="KW-1133">Transmembrane helix</keyword>
<keyword evidence="6" id="KW-0378">Hydrolase</keyword>
<feature type="domain" description="ABC transporter" evidence="15">
    <location>
        <begin position="507"/>
        <end position="740"/>
    </location>
</feature>
<evidence type="ECO:0000256" key="10">
    <source>
        <dbReference type="ARBA" id="ARBA00023136"/>
    </source>
</evidence>
<dbReference type="Gene3D" id="3.40.50.300">
    <property type="entry name" value="P-loop containing nucleotide triphosphate hydrolases"/>
    <property type="match status" value="1"/>
</dbReference>
<comment type="subcellular location">
    <subcellularLocation>
        <location evidence="1">Cell membrane</location>
        <topology evidence="1">Multi-pass membrane protein</topology>
    </subcellularLocation>
</comment>
<dbReference type="InterPro" id="IPR022514">
    <property type="entry name" value="NHPM_micro_ABC1"/>
</dbReference>
<evidence type="ECO:0000256" key="13">
    <source>
        <dbReference type="SAM" id="MobiDB-lite"/>
    </source>
</evidence>
<dbReference type="GO" id="GO:0043213">
    <property type="term" value="P:bacteriocin transport"/>
    <property type="evidence" value="ECO:0007669"/>
    <property type="project" value="UniProtKB-KW"/>
</dbReference>
<dbReference type="InterPro" id="IPR027417">
    <property type="entry name" value="P-loop_NTPase"/>
</dbReference>
<keyword evidence="6" id="KW-0788">Thiol protease</keyword>
<name>A0A1N7DAW6_9ACTN</name>
<dbReference type="RefSeq" id="WP_030506181.1">
    <property type="nucleotide sequence ID" value="NZ_CP192071.1"/>
</dbReference>
<dbReference type="GO" id="GO:0034040">
    <property type="term" value="F:ATPase-coupled lipid transmembrane transporter activity"/>
    <property type="evidence" value="ECO:0007669"/>
    <property type="project" value="TreeGrafter"/>
</dbReference>
<dbReference type="GO" id="GO:0005886">
    <property type="term" value="C:plasma membrane"/>
    <property type="evidence" value="ECO:0007669"/>
    <property type="project" value="UniProtKB-SubCell"/>
</dbReference>
<sequence length="750" mass="80796">MSQVTAPRADAAPSGAPRRSAPRKRGGRRGSTPTVIQMEAVECGAAALAMVLGHYGKFVPLEELRAACAVSRDGAKASSVIAAARKYGLEAKGFQMELDDLRDIVKPAIIFWAFQHFMVVEGIRTRFGRPVVAVNDPASGPRVLDWDEFDSGFTGIVLTFEPGPGFRPGGRPTRVAEALLSRRMPSGRALPLVLLASLLLVVPGIIAPAFSRVFIDHILTGRDPGFILPLLLAMSVTALAMFVLTSVQRHYLLRMEIRLGLVSSARFFRHLLRLPVEFFLQRRPAEVARRVSANDMVAEILSRDLAITVVNLVLVLFYAVVLIRYDLLLGLIGVGMALLNILVLRQVSRARTDAVAALRADLGNLTSATFNTLQLVETVKATGAEPSAFQRWAGFLAKAVTARQRLGVPSAVITVVPPLLAGVNSGLILLVGGLRVVDGAVSVGLLVAFQSLLGSLSRPVTQLTNLGGRLQDISADITRLYDVERHPRSPVFDRPDRPAGSRLDGAITFEQVTFGYNPLAKAVIKDVSFSVVPGRRVAIVGSSGSGKSTVGRLVAGLYRPASGRVLLDGRDREEISRTELAASVAYVDQDISLFEGTVRDNLTLWSDDVSDEVVTAALHDAAIFDVISARPGGLNSRVREGGRNFSGGQRQRLELARALAGQPTLLVLDEATSALDPETERVIADNLRRRGCACLIIAHRLSTVRDADEILVLHQGEVVERGTHEDLVRLGGHYARLIENAQPGGEGMDQ</sequence>
<dbReference type="InterPro" id="IPR039421">
    <property type="entry name" value="Type_1_exporter"/>
</dbReference>
<dbReference type="Pfam" id="PF00005">
    <property type="entry name" value="ABC_tran"/>
    <property type="match status" value="1"/>
</dbReference>
<evidence type="ECO:0000259" key="16">
    <source>
        <dbReference type="PROSITE" id="PS50929"/>
    </source>
</evidence>
<keyword evidence="2" id="KW-0813">Transport</keyword>
<feature type="compositionally biased region" description="Low complexity" evidence="13">
    <location>
        <begin position="1"/>
        <end position="19"/>
    </location>
</feature>
<dbReference type="NCBIfam" id="TIGR03796">
    <property type="entry name" value="NHLM_micro_ABC1"/>
    <property type="match status" value="1"/>
</dbReference>
<organism evidence="18 19">
    <name type="scientific">Microbispora rosea</name>
    <dbReference type="NCBI Taxonomy" id="58117"/>
    <lineage>
        <taxon>Bacteria</taxon>
        <taxon>Bacillati</taxon>
        <taxon>Actinomycetota</taxon>
        <taxon>Actinomycetes</taxon>
        <taxon>Streptosporangiales</taxon>
        <taxon>Streptosporangiaceae</taxon>
        <taxon>Microbispora</taxon>
    </lineage>
</organism>
<evidence type="ECO:0000313" key="18">
    <source>
        <dbReference type="EMBL" id="SIR72989.1"/>
    </source>
</evidence>
<dbReference type="PANTHER" id="PTHR24221">
    <property type="entry name" value="ATP-BINDING CASSETTE SUB-FAMILY B"/>
    <property type="match status" value="1"/>
</dbReference>
<keyword evidence="8" id="KW-0653">Protein transport</keyword>
<evidence type="ECO:0000259" key="17">
    <source>
        <dbReference type="PROSITE" id="PS50990"/>
    </source>
</evidence>
<dbReference type="GO" id="GO:0006508">
    <property type="term" value="P:proteolysis"/>
    <property type="evidence" value="ECO:0007669"/>
    <property type="project" value="InterPro"/>
</dbReference>
<keyword evidence="19" id="KW-1185">Reference proteome</keyword>
<dbReference type="PROSITE" id="PS50893">
    <property type="entry name" value="ABC_TRANSPORTER_2"/>
    <property type="match status" value="1"/>
</dbReference>
<dbReference type="InterPro" id="IPR017871">
    <property type="entry name" value="ABC_transporter-like_CS"/>
</dbReference>
<dbReference type="PANTHER" id="PTHR24221:SF654">
    <property type="entry name" value="ATP-BINDING CASSETTE SUB-FAMILY B MEMBER 6"/>
    <property type="match status" value="1"/>
</dbReference>
<dbReference type="Pfam" id="PF03412">
    <property type="entry name" value="Peptidase_C39"/>
    <property type="match status" value="1"/>
</dbReference>
<keyword evidence="11" id="KW-0080">Bacteriocin transport</keyword>
<evidence type="ECO:0000256" key="2">
    <source>
        <dbReference type="ARBA" id="ARBA00022448"/>
    </source>
</evidence>
<dbReference type="SUPFAM" id="SSF52540">
    <property type="entry name" value="P-loop containing nucleoside triphosphate hydrolases"/>
    <property type="match status" value="1"/>
</dbReference>
<dbReference type="SUPFAM" id="SSF90123">
    <property type="entry name" value="ABC transporter transmembrane region"/>
    <property type="match status" value="1"/>
</dbReference>
<comment type="similarity">
    <text evidence="12">Belongs to the ABC transporter superfamily. Lipid exporter (TC 3.A.1.106) family.</text>
</comment>
<feature type="region of interest" description="Disordered" evidence="13">
    <location>
        <begin position="1"/>
        <end position="33"/>
    </location>
</feature>
<dbReference type="AlphaFoldDB" id="A0A1N7DAW6"/>
<feature type="transmembrane region" description="Helical" evidence="14">
    <location>
        <begin position="300"/>
        <end position="321"/>
    </location>
</feature>
<evidence type="ECO:0000256" key="3">
    <source>
        <dbReference type="ARBA" id="ARBA00022475"/>
    </source>
</evidence>
<keyword evidence="7 18" id="KW-0067">ATP-binding</keyword>
<dbReference type="Pfam" id="PF00664">
    <property type="entry name" value="ABC_membrane"/>
    <property type="match status" value="1"/>
</dbReference>
<keyword evidence="5" id="KW-0547">Nucleotide-binding</keyword>
<dbReference type="PROSITE" id="PS50990">
    <property type="entry name" value="PEPTIDASE_C39"/>
    <property type="match status" value="1"/>
</dbReference>
<keyword evidence="4 14" id="KW-0812">Transmembrane</keyword>
<dbReference type="STRING" id="58117.SAMN05421833_11424"/>
<feature type="transmembrane region" description="Helical" evidence="14">
    <location>
        <begin position="406"/>
        <end position="430"/>
    </location>
</feature>
<gene>
    <name evidence="18" type="ORF">SAMN05421833_11424</name>
</gene>
<dbReference type="FunFam" id="3.40.50.300:FF:000299">
    <property type="entry name" value="ABC transporter ATP-binding protein/permease"/>
    <property type="match status" value="1"/>
</dbReference>
<dbReference type="InterPro" id="IPR036640">
    <property type="entry name" value="ABC1_TM_sf"/>
</dbReference>
<dbReference type="GeneID" id="97497475"/>
<evidence type="ECO:0000259" key="15">
    <source>
        <dbReference type="PROSITE" id="PS50893"/>
    </source>
</evidence>
<evidence type="ECO:0000256" key="9">
    <source>
        <dbReference type="ARBA" id="ARBA00022989"/>
    </source>
</evidence>
<keyword evidence="3" id="KW-1003">Cell membrane</keyword>
<accession>A0A1N7DAW6</accession>
<evidence type="ECO:0000256" key="1">
    <source>
        <dbReference type="ARBA" id="ARBA00004651"/>
    </source>
</evidence>
<evidence type="ECO:0000256" key="12">
    <source>
        <dbReference type="ARBA" id="ARBA00061644"/>
    </source>
</evidence>
<feature type="domain" description="Peptidase C39" evidence="17">
    <location>
        <begin position="37"/>
        <end position="160"/>
    </location>
</feature>
<evidence type="ECO:0000256" key="5">
    <source>
        <dbReference type="ARBA" id="ARBA00022741"/>
    </source>
</evidence>
<dbReference type="GO" id="GO:0016887">
    <property type="term" value="F:ATP hydrolysis activity"/>
    <property type="evidence" value="ECO:0007669"/>
    <property type="project" value="InterPro"/>
</dbReference>
<dbReference type="GO" id="GO:0015031">
    <property type="term" value="P:protein transport"/>
    <property type="evidence" value="ECO:0007669"/>
    <property type="project" value="UniProtKB-KW"/>
</dbReference>
<dbReference type="GO" id="GO:0008234">
    <property type="term" value="F:cysteine-type peptidase activity"/>
    <property type="evidence" value="ECO:0007669"/>
    <property type="project" value="UniProtKB-KW"/>
</dbReference>
<dbReference type="CDD" id="cd18569">
    <property type="entry name" value="ABC_6TM_NHLM_bacteriocin"/>
    <property type="match status" value="1"/>
</dbReference>
<dbReference type="PROSITE" id="PS00211">
    <property type="entry name" value="ABC_TRANSPORTER_1"/>
    <property type="match status" value="1"/>
</dbReference>
<dbReference type="PROSITE" id="PS50929">
    <property type="entry name" value="ABC_TM1F"/>
    <property type="match status" value="1"/>
</dbReference>
<evidence type="ECO:0000256" key="11">
    <source>
        <dbReference type="ARBA" id="ARBA00043264"/>
    </source>
</evidence>
<dbReference type="GO" id="GO:0140359">
    <property type="term" value="F:ABC-type transporter activity"/>
    <property type="evidence" value="ECO:0007669"/>
    <property type="project" value="InterPro"/>
</dbReference>
<evidence type="ECO:0000256" key="8">
    <source>
        <dbReference type="ARBA" id="ARBA00022927"/>
    </source>
</evidence>
<dbReference type="InterPro" id="IPR003439">
    <property type="entry name" value="ABC_transporter-like_ATP-bd"/>
</dbReference>
<dbReference type="Proteomes" id="UP000186096">
    <property type="component" value="Unassembled WGS sequence"/>
</dbReference>
<dbReference type="Gene3D" id="3.90.70.10">
    <property type="entry name" value="Cysteine proteinases"/>
    <property type="match status" value="1"/>
</dbReference>
<protein>
    <submittedName>
        <fullName evidence="18">NHLM bacteriocin system ABC transporter, peptidase/ATP-binding protein</fullName>
    </submittedName>
</protein>
<evidence type="ECO:0000256" key="14">
    <source>
        <dbReference type="SAM" id="Phobius"/>
    </source>
</evidence>
<evidence type="ECO:0000256" key="7">
    <source>
        <dbReference type="ARBA" id="ARBA00022840"/>
    </source>
</evidence>
<keyword evidence="10 14" id="KW-0472">Membrane</keyword>
<dbReference type="Gene3D" id="1.20.1560.10">
    <property type="entry name" value="ABC transporter type 1, transmembrane domain"/>
    <property type="match status" value="1"/>
</dbReference>
<dbReference type="OrthoDB" id="9806127at2"/>
<feature type="transmembrane region" description="Helical" evidence="14">
    <location>
        <begin position="327"/>
        <end position="344"/>
    </location>
</feature>
<dbReference type="InterPro" id="IPR005074">
    <property type="entry name" value="Peptidase_C39"/>
</dbReference>
<proteinExistence type="inferred from homology"/>